<keyword evidence="2" id="KW-1185">Reference proteome</keyword>
<evidence type="ECO:0000313" key="1">
    <source>
        <dbReference type="EMBL" id="KAG5606128.1"/>
    </source>
</evidence>
<proteinExistence type="predicted"/>
<sequence>MTTNCVCCRTTDYENGVWAFFSLLMGFRHVPNSLKNPLLYWWNQTTELALVDLFSDPFLSLFIGTCGRKDVLQKWGQLCAKVDLCIHEIRITRVYLFRLPPGLVKLNTNGSALGNPGELLQEAYLGIAMEASYMLLLVLWESGLTIRLSLKRLREGNAVSDALSKHSHTTLAATHFTWIHDLPIHIRGLLRTDKLGLANLRRKKTKRIKEPP</sequence>
<dbReference type="Proteomes" id="UP000824120">
    <property type="component" value="Chromosome 5"/>
</dbReference>
<comment type="caution">
    <text evidence="1">The sequence shown here is derived from an EMBL/GenBank/DDBJ whole genome shotgun (WGS) entry which is preliminary data.</text>
</comment>
<evidence type="ECO:0000313" key="2">
    <source>
        <dbReference type="Proteomes" id="UP000824120"/>
    </source>
</evidence>
<accession>A0A9J5Z2F0</accession>
<reference evidence="1 2" key="1">
    <citation type="submission" date="2020-09" db="EMBL/GenBank/DDBJ databases">
        <title>De no assembly of potato wild relative species, Solanum commersonii.</title>
        <authorList>
            <person name="Cho K."/>
        </authorList>
    </citation>
    <scope>NUCLEOTIDE SEQUENCE [LARGE SCALE GENOMIC DNA]</scope>
    <source>
        <strain evidence="1">LZ3.2</strain>
        <tissue evidence="1">Leaf</tissue>
    </source>
</reference>
<organism evidence="1 2">
    <name type="scientific">Solanum commersonii</name>
    <name type="common">Commerson's wild potato</name>
    <name type="synonym">Commerson's nightshade</name>
    <dbReference type="NCBI Taxonomy" id="4109"/>
    <lineage>
        <taxon>Eukaryota</taxon>
        <taxon>Viridiplantae</taxon>
        <taxon>Streptophyta</taxon>
        <taxon>Embryophyta</taxon>
        <taxon>Tracheophyta</taxon>
        <taxon>Spermatophyta</taxon>
        <taxon>Magnoliopsida</taxon>
        <taxon>eudicotyledons</taxon>
        <taxon>Gunneridae</taxon>
        <taxon>Pentapetalae</taxon>
        <taxon>asterids</taxon>
        <taxon>lamiids</taxon>
        <taxon>Solanales</taxon>
        <taxon>Solanaceae</taxon>
        <taxon>Solanoideae</taxon>
        <taxon>Solaneae</taxon>
        <taxon>Solanum</taxon>
    </lineage>
</organism>
<dbReference type="AlphaFoldDB" id="A0A9J5Z2F0"/>
<name>A0A9J5Z2F0_SOLCO</name>
<dbReference type="EMBL" id="JACXVP010000005">
    <property type="protein sequence ID" value="KAG5606128.1"/>
    <property type="molecule type" value="Genomic_DNA"/>
</dbReference>
<gene>
    <name evidence="1" type="ORF">H5410_027620</name>
</gene>
<protein>
    <submittedName>
        <fullName evidence="1">Uncharacterized protein</fullName>
    </submittedName>
</protein>